<name>A0ABU5CRX1_9BACI</name>
<dbReference type="InterPro" id="IPR004435">
    <property type="entry name" value="MobB_dom"/>
</dbReference>
<organism evidence="2 3">
    <name type="scientific">Paracerasibacillus soli</name>
    <dbReference type="NCBI Taxonomy" id="480284"/>
    <lineage>
        <taxon>Bacteria</taxon>
        <taxon>Bacillati</taxon>
        <taxon>Bacillota</taxon>
        <taxon>Bacilli</taxon>
        <taxon>Bacillales</taxon>
        <taxon>Bacillaceae</taxon>
        <taxon>Paracerasibacillus</taxon>
    </lineage>
</organism>
<dbReference type="PANTHER" id="PTHR40072">
    <property type="entry name" value="MOLYBDOPTERIN-GUANINE DINUCLEOTIDE BIOSYNTHESIS ADAPTER PROTEIN-RELATED"/>
    <property type="match status" value="1"/>
</dbReference>
<dbReference type="RefSeq" id="WP_320379927.1">
    <property type="nucleotide sequence ID" value="NZ_JAWDIQ010000002.1"/>
</dbReference>
<dbReference type="Pfam" id="PF03205">
    <property type="entry name" value="MobB"/>
    <property type="match status" value="1"/>
</dbReference>
<keyword evidence="3" id="KW-1185">Reference proteome</keyword>
<proteinExistence type="predicted"/>
<accession>A0ABU5CRX1</accession>
<comment type="caution">
    <text evidence="2">The sequence shown here is derived from an EMBL/GenBank/DDBJ whole genome shotgun (WGS) entry which is preliminary data.</text>
</comment>
<gene>
    <name evidence="2" type="primary">mobB</name>
    <name evidence="2" type="ORF">RWD45_11760</name>
</gene>
<feature type="domain" description="Molybdopterin-guanine dinucleotide biosynthesis protein B (MobB)" evidence="1">
    <location>
        <begin position="7"/>
        <end position="131"/>
    </location>
</feature>
<evidence type="ECO:0000313" key="2">
    <source>
        <dbReference type="EMBL" id="MDY0409113.1"/>
    </source>
</evidence>
<dbReference type="NCBIfam" id="TIGR00176">
    <property type="entry name" value="mobB"/>
    <property type="match status" value="1"/>
</dbReference>
<reference evidence="2 3" key="1">
    <citation type="submission" date="2023-10" db="EMBL/GenBank/DDBJ databases">
        <title>Virgibacillus soli CC-YMP-6 genome.</title>
        <authorList>
            <person name="Miliotis G."/>
            <person name="Sengupta P."/>
            <person name="Hameed A."/>
            <person name="Chuvochina M."/>
            <person name="Mcdonagh F."/>
            <person name="Simpson A.C."/>
            <person name="Singh N.K."/>
            <person name="Rekha P.D."/>
            <person name="Raman K."/>
            <person name="Hugenholtz P."/>
            <person name="Venkateswaran K."/>
        </authorList>
    </citation>
    <scope>NUCLEOTIDE SEQUENCE [LARGE SCALE GENOMIC DNA]</scope>
    <source>
        <strain evidence="2 3">CC-YMP-6</strain>
    </source>
</reference>
<dbReference type="SUPFAM" id="SSF52540">
    <property type="entry name" value="P-loop containing nucleoside triphosphate hydrolases"/>
    <property type="match status" value="1"/>
</dbReference>
<evidence type="ECO:0000313" key="3">
    <source>
        <dbReference type="Proteomes" id="UP001275315"/>
    </source>
</evidence>
<protein>
    <submittedName>
        <fullName evidence="2">Molybdopterin-guanine dinucleotide biosynthesis protein B</fullName>
    </submittedName>
</protein>
<dbReference type="Proteomes" id="UP001275315">
    <property type="component" value="Unassembled WGS sequence"/>
</dbReference>
<sequence>MEHIKRLHIIGYKNSGKTTLVSRWIRLLKEQGLCVVGLKQHRHNGQLKMPDEQTDSMQFFLNGADSSIIAGGGTVQMMLHENPDFTRLIELAHQSKPDVILAEGFKEQQGDKVILLREEADWEQLQGLEDIQLVVGCSNLTIEYNHIHDRTDEKELDEWLLTWVGS</sequence>
<dbReference type="PANTHER" id="PTHR40072:SF1">
    <property type="entry name" value="MOLYBDOPTERIN-GUANINE DINUCLEOTIDE BIOSYNTHESIS ADAPTER PROTEIN"/>
    <property type="match status" value="1"/>
</dbReference>
<evidence type="ECO:0000259" key="1">
    <source>
        <dbReference type="Pfam" id="PF03205"/>
    </source>
</evidence>
<dbReference type="InterPro" id="IPR052539">
    <property type="entry name" value="MGD_biosynthesis_adapter"/>
</dbReference>
<dbReference type="InterPro" id="IPR027417">
    <property type="entry name" value="P-loop_NTPase"/>
</dbReference>
<dbReference type="Gene3D" id="3.40.50.300">
    <property type="entry name" value="P-loop containing nucleotide triphosphate hydrolases"/>
    <property type="match status" value="1"/>
</dbReference>
<dbReference type="EMBL" id="JAWDIQ010000002">
    <property type="protein sequence ID" value="MDY0409113.1"/>
    <property type="molecule type" value="Genomic_DNA"/>
</dbReference>